<accession>A0A397UI46</accession>
<dbReference type="EMBL" id="QKWP01001447">
    <property type="protein sequence ID" value="RIB08898.1"/>
    <property type="molecule type" value="Genomic_DNA"/>
</dbReference>
<gene>
    <name evidence="1" type="ORF">C2G38_2210423</name>
</gene>
<reference evidence="1 2" key="1">
    <citation type="submission" date="2018-06" db="EMBL/GenBank/DDBJ databases">
        <title>Comparative genomics reveals the genomic features of Rhizophagus irregularis, R. cerebriforme, R. diaphanum and Gigaspora rosea, and their symbiotic lifestyle signature.</title>
        <authorList>
            <person name="Morin E."/>
            <person name="San Clemente H."/>
            <person name="Chen E.C.H."/>
            <person name="De La Providencia I."/>
            <person name="Hainaut M."/>
            <person name="Kuo A."/>
            <person name="Kohler A."/>
            <person name="Murat C."/>
            <person name="Tang N."/>
            <person name="Roy S."/>
            <person name="Loubradou J."/>
            <person name="Henrissat B."/>
            <person name="Grigoriev I.V."/>
            <person name="Corradi N."/>
            <person name="Roux C."/>
            <person name="Martin F.M."/>
        </authorList>
    </citation>
    <scope>NUCLEOTIDE SEQUENCE [LARGE SCALE GENOMIC DNA]</scope>
    <source>
        <strain evidence="1 2">DAOM 194757</strain>
    </source>
</reference>
<comment type="caution">
    <text evidence="1">The sequence shown here is derived from an EMBL/GenBank/DDBJ whole genome shotgun (WGS) entry which is preliminary data.</text>
</comment>
<evidence type="ECO:0000313" key="1">
    <source>
        <dbReference type="EMBL" id="RIB08898.1"/>
    </source>
</evidence>
<dbReference type="Proteomes" id="UP000266673">
    <property type="component" value="Unassembled WGS sequence"/>
</dbReference>
<sequence length="106" mass="12415">MSLQEVHPKKSYLSTITGALKLYYFPESLRKNNDFNLITEEKAPKEKDVELDLGIDLKNLINDYLEKNKKNKHEVFIYYEKPVEPIQYNTTTKPILLEVAVKIVTK</sequence>
<protein>
    <submittedName>
        <fullName evidence="1">Uncharacterized protein</fullName>
    </submittedName>
</protein>
<evidence type="ECO:0000313" key="2">
    <source>
        <dbReference type="Proteomes" id="UP000266673"/>
    </source>
</evidence>
<keyword evidence="2" id="KW-1185">Reference proteome</keyword>
<name>A0A397UI46_9GLOM</name>
<organism evidence="1 2">
    <name type="scientific">Gigaspora rosea</name>
    <dbReference type="NCBI Taxonomy" id="44941"/>
    <lineage>
        <taxon>Eukaryota</taxon>
        <taxon>Fungi</taxon>
        <taxon>Fungi incertae sedis</taxon>
        <taxon>Mucoromycota</taxon>
        <taxon>Glomeromycotina</taxon>
        <taxon>Glomeromycetes</taxon>
        <taxon>Diversisporales</taxon>
        <taxon>Gigasporaceae</taxon>
        <taxon>Gigaspora</taxon>
    </lineage>
</organism>
<dbReference type="AlphaFoldDB" id="A0A397UI46"/>
<proteinExistence type="predicted"/>